<evidence type="ECO:0000313" key="9">
    <source>
        <dbReference type="EMBL" id="CAB5020477.1"/>
    </source>
</evidence>
<keyword evidence="2" id="KW-0349">Heme</keyword>
<protein>
    <submittedName>
        <fullName evidence="7">Unannotated protein</fullName>
    </submittedName>
</protein>
<name>A0A6J7A4Y3_9ZZZZ</name>
<evidence type="ECO:0000256" key="5">
    <source>
        <dbReference type="ARBA" id="ARBA00023004"/>
    </source>
</evidence>
<accession>A0A6J7A4Y3</accession>
<dbReference type="PANTHER" id="PTHR46696:SF3">
    <property type="entry name" value="PULCHERRIMINIC ACID SYNTHASE"/>
    <property type="match status" value="1"/>
</dbReference>
<evidence type="ECO:0000313" key="7">
    <source>
        <dbReference type="EMBL" id="CAB4827784.1"/>
    </source>
</evidence>
<dbReference type="EMBL" id="CAFBLT010000001">
    <property type="protein sequence ID" value="CAB4879701.1"/>
    <property type="molecule type" value="Genomic_DNA"/>
</dbReference>
<sequence length="424" mass="47394">MAFESLGGNDMAAQREAINGILPFDPNELKDTVSGNIVNPYPRYEELRRESPVHVGAVDFGEGASDLNPDVPLPITVVGFDETVAVLRDNGLYSSCVYEIVTEAVMGRTILQMDEPEHREHRALVSPTFRSKVLARWEEELVRGIVDDLIDSFIDKGHVDLVQAITFNFPVQVIARILGLPQQDYPSFQRWAIELNSVAANWERGMAASAALRDYFAAVLDERRKNPADDLISELVHVELDGQRLDDEEIYSFLRLLLPAGVETTYRASGNLLFGLLTHPDQLNAVREDRSLIPQAFEESLRWEPPVAVVLRRAMESTELAGVPIEGGADVALMLGGANRDHRKYENPDEFNIFRKERQHVGFGFGVHVCMGMHLARMETRIALEAILDRLDDLKLDPAPGQDIRIEGLAFRSPVSLPVSFTAR</sequence>
<evidence type="ECO:0000256" key="3">
    <source>
        <dbReference type="ARBA" id="ARBA00022723"/>
    </source>
</evidence>
<keyword evidence="4" id="KW-0560">Oxidoreductase</keyword>
<dbReference type="Gene3D" id="1.10.630.10">
    <property type="entry name" value="Cytochrome P450"/>
    <property type="match status" value="1"/>
</dbReference>
<dbReference type="GO" id="GO:0016705">
    <property type="term" value="F:oxidoreductase activity, acting on paired donors, with incorporation or reduction of molecular oxygen"/>
    <property type="evidence" value="ECO:0007669"/>
    <property type="project" value="InterPro"/>
</dbReference>
<keyword evidence="5" id="KW-0408">Iron</keyword>
<evidence type="ECO:0000256" key="4">
    <source>
        <dbReference type="ARBA" id="ARBA00023002"/>
    </source>
</evidence>
<gene>
    <name evidence="7" type="ORF">UFOPK3164_00880</name>
    <name evidence="8" type="ORF">UFOPK3427_01417</name>
    <name evidence="9" type="ORF">UFOPK4112_00884</name>
</gene>
<dbReference type="PRINTS" id="PR00359">
    <property type="entry name" value="BP450"/>
</dbReference>
<dbReference type="InterPro" id="IPR017972">
    <property type="entry name" value="Cyt_P450_CS"/>
</dbReference>
<proteinExistence type="inferred from homology"/>
<evidence type="ECO:0000256" key="2">
    <source>
        <dbReference type="ARBA" id="ARBA00022617"/>
    </source>
</evidence>
<dbReference type="InterPro" id="IPR001128">
    <property type="entry name" value="Cyt_P450"/>
</dbReference>
<dbReference type="EMBL" id="CAFBPM010000007">
    <property type="protein sequence ID" value="CAB5020477.1"/>
    <property type="molecule type" value="Genomic_DNA"/>
</dbReference>
<organism evidence="7">
    <name type="scientific">freshwater metagenome</name>
    <dbReference type="NCBI Taxonomy" id="449393"/>
    <lineage>
        <taxon>unclassified sequences</taxon>
        <taxon>metagenomes</taxon>
        <taxon>ecological metagenomes</taxon>
    </lineage>
</organism>
<dbReference type="GO" id="GO:0020037">
    <property type="term" value="F:heme binding"/>
    <property type="evidence" value="ECO:0007669"/>
    <property type="project" value="InterPro"/>
</dbReference>
<dbReference type="InterPro" id="IPR036396">
    <property type="entry name" value="Cyt_P450_sf"/>
</dbReference>
<dbReference type="AlphaFoldDB" id="A0A6J7A4Y3"/>
<comment type="similarity">
    <text evidence="1">Belongs to the cytochrome P450 family.</text>
</comment>
<dbReference type="PANTHER" id="PTHR46696">
    <property type="entry name" value="P450, PUTATIVE (EUROFUNG)-RELATED"/>
    <property type="match status" value="1"/>
</dbReference>
<dbReference type="Pfam" id="PF00067">
    <property type="entry name" value="p450"/>
    <property type="match status" value="1"/>
</dbReference>
<evidence type="ECO:0000256" key="1">
    <source>
        <dbReference type="ARBA" id="ARBA00010617"/>
    </source>
</evidence>
<reference evidence="7" key="1">
    <citation type="submission" date="2020-05" db="EMBL/GenBank/DDBJ databases">
        <authorList>
            <person name="Chiriac C."/>
            <person name="Salcher M."/>
            <person name="Ghai R."/>
            <person name="Kavagutti S V."/>
        </authorList>
    </citation>
    <scope>NUCLEOTIDE SEQUENCE</scope>
</reference>
<evidence type="ECO:0000313" key="8">
    <source>
        <dbReference type="EMBL" id="CAB4879701.1"/>
    </source>
</evidence>
<dbReference type="PROSITE" id="PS00086">
    <property type="entry name" value="CYTOCHROME_P450"/>
    <property type="match status" value="1"/>
</dbReference>
<dbReference type="GO" id="GO:0004497">
    <property type="term" value="F:monooxygenase activity"/>
    <property type="evidence" value="ECO:0007669"/>
    <property type="project" value="UniProtKB-KW"/>
</dbReference>
<dbReference type="FunFam" id="1.10.630.10:FF:000018">
    <property type="entry name" value="Cytochrome P450 monooxygenase"/>
    <property type="match status" value="1"/>
</dbReference>
<dbReference type="GO" id="GO:0005506">
    <property type="term" value="F:iron ion binding"/>
    <property type="evidence" value="ECO:0007669"/>
    <property type="project" value="InterPro"/>
</dbReference>
<dbReference type="SUPFAM" id="SSF48264">
    <property type="entry name" value="Cytochrome P450"/>
    <property type="match status" value="1"/>
</dbReference>
<dbReference type="EMBL" id="CAFABE010000034">
    <property type="protein sequence ID" value="CAB4827784.1"/>
    <property type="molecule type" value="Genomic_DNA"/>
</dbReference>
<keyword evidence="3" id="KW-0479">Metal-binding</keyword>
<dbReference type="InterPro" id="IPR002397">
    <property type="entry name" value="Cyt_P450_B"/>
</dbReference>
<keyword evidence="6" id="KW-0503">Monooxygenase</keyword>
<evidence type="ECO:0000256" key="6">
    <source>
        <dbReference type="ARBA" id="ARBA00023033"/>
    </source>
</evidence>